<gene>
    <name evidence="7" type="ordered locus">Gura_2928</name>
</gene>
<dbReference type="SMART" id="SM00849">
    <property type="entry name" value="Lactamase_B"/>
    <property type="match status" value="1"/>
</dbReference>
<accession>A5G5N2</accession>
<dbReference type="PANTHER" id="PTHR46233:SF3">
    <property type="entry name" value="HYDROXYACYLGLUTATHIONE HYDROLASE GLOC"/>
    <property type="match status" value="1"/>
</dbReference>
<feature type="domain" description="Metallo-beta-lactamase" evidence="6">
    <location>
        <begin position="53"/>
        <end position="232"/>
    </location>
</feature>
<dbReference type="HOGENOM" id="CLU_030571_5_4_7"/>
<evidence type="ECO:0000313" key="8">
    <source>
        <dbReference type="Proteomes" id="UP000006695"/>
    </source>
</evidence>
<reference evidence="7 8" key="1">
    <citation type="submission" date="2007-05" db="EMBL/GenBank/DDBJ databases">
        <title>Complete sequence of Geobacter uraniireducens Rf4.</title>
        <authorList>
            <consortium name="US DOE Joint Genome Institute"/>
            <person name="Copeland A."/>
            <person name="Lucas S."/>
            <person name="Lapidus A."/>
            <person name="Barry K."/>
            <person name="Detter J.C."/>
            <person name="Glavina del Rio T."/>
            <person name="Hammon N."/>
            <person name="Israni S."/>
            <person name="Dalin E."/>
            <person name="Tice H."/>
            <person name="Pitluck S."/>
            <person name="Chertkov O."/>
            <person name="Brettin T."/>
            <person name="Bruce D."/>
            <person name="Han C."/>
            <person name="Schmutz J."/>
            <person name="Larimer F."/>
            <person name="Land M."/>
            <person name="Hauser L."/>
            <person name="Kyrpides N."/>
            <person name="Mikhailova N."/>
            <person name="Shelobolina E."/>
            <person name="Aklujkar M."/>
            <person name="Lovley D."/>
            <person name="Richardson P."/>
        </authorList>
    </citation>
    <scope>NUCLEOTIDE SEQUENCE [LARGE SCALE GENOMIC DNA]</scope>
    <source>
        <strain evidence="7 8">Rf4</strain>
    </source>
</reference>
<dbReference type="STRING" id="351605.Gura_2928"/>
<dbReference type="KEGG" id="gur:Gura_2928"/>
<evidence type="ECO:0000256" key="4">
    <source>
        <dbReference type="ARBA" id="ARBA00022833"/>
    </source>
</evidence>
<keyword evidence="2" id="KW-0479">Metal-binding</keyword>
<evidence type="ECO:0000256" key="3">
    <source>
        <dbReference type="ARBA" id="ARBA00022801"/>
    </source>
</evidence>
<proteinExistence type="predicted"/>
<keyword evidence="8" id="KW-1185">Reference proteome</keyword>
<dbReference type="Pfam" id="PF00753">
    <property type="entry name" value="Lactamase_B"/>
    <property type="match status" value="1"/>
</dbReference>
<dbReference type="EMBL" id="CP000698">
    <property type="protein sequence ID" value="ABQ27100.1"/>
    <property type="molecule type" value="Genomic_DNA"/>
</dbReference>
<dbReference type="GO" id="GO:0046872">
    <property type="term" value="F:metal ion binding"/>
    <property type="evidence" value="ECO:0007669"/>
    <property type="project" value="UniProtKB-KW"/>
</dbReference>
<dbReference type="InterPro" id="IPR036866">
    <property type="entry name" value="RibonucZ/Hydroxyglut_hydro"/>
</dbReference>
<dbReference type="InterPro" id="IPR001279">
    <property type="entry name" value="Metallo-B-lactamas"/>
</dbReference>
<dbReference type="Proteomes" id="UP000006695">
    <property type="component" value="Chromosome"/>
</dbReference>
<evidence type="ECO:0000259" key="6">
    <source>
        <dbReference type="SMART" id="SM00849"/>
    </source>
</evidence>
<feature type="region of interest" description="Disordered" evidence="5">
    <location>
        <begin position="231"/>
        <end position="251"/>
    </location>
</feature>
<organism evidence="7 8">
    <name type="scientific">Geotalea uraniireducens (strain Rf4)</name>
    <name type="common">Geobacter uraniireducens</name>
    <dbReference type="NCBI Taxonomy" id="351605"/>
    <lineage>
        <taxon>Bacteria</taxon>
        <taxon>Pseudomonadati</taxon>
        <taxon>Thermodesulfobacteriota</taxon>
        <taxon>Desulfuromonadia</taxon>
        <taxon>Geobacterales</taxon>
        <taxon>Geobacteraceae</taxon>
        <taxon>Geotalea</taxon>
    </lineage>
</organism>
<evidence type="ECO:0000256" key="5">
    <source>
        <dbReference type="SAM" id="MobiDB-lite"/>
    </source>
</evidence>
<dbReference type="GO" id="GO:0016787">
    <property type="term" value="F:hydrolase activity"/>
    <property type="evidence" value="ECO:0007669"/>
    <property type="project" value="UniProtKB-KW"/>
</dbReference>
<keyword evidence="3" id="KW-0378">Hydrolase</keyword>
<evidence type="ECO:0000256" key="2">
    <source>
        <dbReference type="ARBA" id="ARBA00022723"/>
    </source>
</evidence>
<dbReference type="CDD" id="cd06262">
    <property type="entry name" value="metallo-hydrolase-like_MBL-fold"/>
    <property type="match status" value="1"/>
</dbReference>
<comment type="cofactor">
    <cofactor evidence="1">
        <name>Zn(2+)</name>
        <dbReference type="ChEBI" id="CHEBI:29105"/>
    </cofactor>
</comment>
<name>A5G5N2_GEOUR</name>
<evidence type="ECO:0000313" key="7">
    <source>
        <dbReference type="EMBL" id="ABQ27100.1"/>
    </source>
</evidence>
<protein>
    <submittedName>
        <fullName evidence="7">Beta-lactamase domain protein</fullName>
    </submittedName>
</protein>
<dbReference type="PANTHER" id="PTHR46233">
    <property type="entry name" value="HYDROXYACYLGLUTATHIONE HYDROLASE GLOC"/>
    <property type="match status" value="1"/>
</dbReference>
<sequence>MTKSKTLRWLWFVTAVTLLLIACLIATGQDKSLHKSEKRSPMIFETVVVGQLGVNCFILGCEETKEGIVVDPGADADRVLAAVKKSGLAIKYVLNTHGHFDHVGGNRRLLEATGAKLLIHEADVYFLSRAAEVAAAYGLKTENSPKPDGLLEDGMVVIFGSQQLKVLHTPGHTPGGCCLYLESEGKVITGDTLFADGVGRTDFPGSSHEALIEGIRNKLFTLPEPTLVYPGHGPSSNIGHEKSNNPYVRGI</sequence>
<dbReference type="Gene3D" id="3.60.15.10">
    <property type="entry name" value="Ribonuclease Z/Hydroxyacylglutathione hydrolase-like"/>
    <property type="match status" value="1"/>
</dbReference>
<dbReference type="PROSITE" id="PS51257">
    <property type="entry name" value="PROKAR_LIPOPROTEIN"/>
    <property type="match status" value="1"/>
</dbReference>
<dbReference type="InterPro" id="IPR051453">
    <property type="entry name" value="MBL_Glyoxalase_II"/>
</dbReference>
<dbReference type="AlphaFoldDB" id="A5G5N2"/>
<keyword evidence="4" id="KW-0862">Zinc</keyword>
<evidence type="ECO:0000256" key="1">
    <source>
        <dbReference type="ARBA" id="ARBA00001947"/>
    </source>
</evidence>
<dbReference type="SUPFAM" id="SSF56281">
    <property type="entry name" value="Metallo-hydrolase/oxidoreductase"/>
    <property type="match status" value="1"/>
</dbReference>